<feature type="region of interest" description="Disordered" evidence="1">
    <location>
        <begin position="95"/>
        <end position="122"/>
    </location>
</feature>
<name>A0AA39R4Q5_9LECA</name>
<evidence type="ECO:0000256" key="1">
    <source>
        <dbReference type="SAM" id="MobiDB-lite"/>
    </source>
</evidence>
<dbReference type="AlphaFoldDB" id="A0AA39R4Q5"/>
<feature type="compositionally biased region" description="Basic and acidic residues" evidence="1">
    <location>
        <begin position="95"/>
        <end position="107"/>
    </location>
</feature>
<feature type="compositionally biased region" description="Polar residues" evidence="1">
    <location>
        <begin position="301"/>
        <end position="315"/>
    </location>
</feature>
<feature type="compositionally biased region" description="Polar residues" evidence="1">
    <location>
        <begin position="26"/>
        <end position="35"/>
    </location>
</feature>
<feature type="compositionally biased region" description="Basic and acidic residues" evidence="1">
    <location>
        <begin position="566"/>
        <end position="590"/>
    </location>
</feature>
<evidence type="ECO:0000313" key="2">
    <source>
        <dbReference type="EMBL" id="KAK0514780.1"/>
    </source>
</evidence>
<sequence length="642" mass="71010">MPTYGKRKKGLLSSFSVFQDDRPEQDPNQQRSSYTRLGKARSILQRSRSRGKLDDESSDELTTSALLYNVPSITPHQPVRLPSLQSLGAIATEEILRPKTSPDELEKSLPPAPPKDAFAEQRRHWKSRAALSMKTTNMKTSSTAEAKRLSKSKISCPVPLDPPSTAPGPNQIRPTTGHTTVPAPLTSNRDAEELSSKITNLIQEAVAQEAQTRQKAAIYASESAKLSPIERGRHAFVKATRAIKDRLTNNNTSGSSQRPQISKRPASSHRTPTPDSDLPPEYETPEELRRTRLERRIAEGQNLTNPKIWQLTGNGNIPRKPLPVYESMKSRSRRSNSLDDPFSDGEELQSRPSPNNFSGFEFDFSNRKNKGRSIPPSFLSKARVDNPSQTSNTHLAVPPHASRFTNLISGLAQHSDTEYFSSSPVSYSTPRIRLEPQPNAKPEKSTKCALVRSPSILEFSFEAPSECASSAPASPQPRASEGSSMSVKRKGATDDLRSQVAPATKKVKRDSVASIESLGLASGISKMETHDERIPLSPKSANTHLLAPQQNQNKLRRGLSIFDVGKGRARESREDDEADKLRPRINDLRKPSVPRPSSMAFHRVLNARPEMQRLSSFDPGDMDVDELQMDDAAYQVGSKKHC</sequence>
<feature type="compositionally biased region" description="Polar residues" evidence="1">
    <location>
        <begin position="248"/>
        <end position="260"/>
    </location>
</feature>
<feature type="region of interest" description="Disordered" evidence="1">
    <location>
        <begin position="419"/>
        <end position="447"/>
    </location>
</feature>
<feature type="region of interest" description="Disordered" evidence="1">
    <location>
        <begin position="466"/>
        <end position="512"/>
    </location>
</feature>
<comment type="caution">
    <text evidence="2">The sequence shown here is derived from an EMBL/GenBank/DDBJ whole genome shotgun (WGS) entry which is preliminary data.</text>
</comment>
<proteinExistence type="predicted"/>
<evidence type="ECO:0000313" key="3">
    <source>
        <dbReference type="Proteomes" id="UP001166286"/>
    </source>
</evidence>
<feature type="region of interest" description="Disordered" evidence="1">
    <location>
        <begin position="135"/>
        <end position="192"/>
    </location>
</feature>
<feature type="region of interest" description="Disordered" evidence="1">
    <location>
        <begin position="566"/>
        <end position="598"/>
    </location>
</feature>
<gene>
    <name evidence="2" type="ORF">JMJ35_003397</name>
</gene>
<dbReference type="Proteomes" id="UP001166286">
    <property type="component" value="Unassembled WGS sequence"/>
</dbReference>
<feature type="region of interest" description="Disordered" evidence="1">
    <location>
        <begin position="1"/>
        <end position="59"/>
    </location>
</feature>
<feature type="compositionally biased region" description="Basic residues" evidence="1">
    <location>
        <begin position="1"/>
        <end position="10"/>
    </location>
</feature>
<keyword evidence="3" id="KW-1185">Reference proteome</keyword>
<organism evidence="2 3">
    <name type="scientific">Cladonia borealis</name>
    <dbReference type="NCBI Taxonomy" id="184061"/>
    <lineage>
        <taxon>Eukaryota</taxon>
        <taxon>Fungi</taxon>
        <taxon>Dikarya</taxon>
        <taxon>Ascomycota</taxon>
        <taxon>Pezizomycotina</taxon>
        <taxon>Lecanoromycetes</taxon>
        <taxon>OSLEUM clade</taxon>
        <taxon>Lecanoromycetidae</taxon>
        <taxon>Lecanorales</taxon>
        <taxon>Lecanorineae</taxon>
        <taxon>Cladoniaceae</taxon>
        <taxon>Cladonia</taxon>
    </lineage>
</organism>
<protein>
    <submittedName>
        <fullName evidence="2">Uncharacterized protein</fullName>
    </submittedName>
</protein>
<feature type="compositionally biased region" description="Polar residues" evidence="1">
    <location>
        <begin position="419"/>
        <end position="429"/>
    </location>
</feature>
<feature type="compositionally biased region" description="Basic and acidic residues" evidence="1">
    <location>
        <begin position="286"/>
        <end position="298"/>
    </location>
</feature>
<reference evidence="2" key="1">
    <citation type="submission" date="2023-03" db="EMBL/GenBank/DDBJ databases">
        <title>Complete genome of Cladonia borealis.</title>
        <authorList>
            <person name="Park H."/>
        </authorList>
    </citation>
    <scope>NUCLEOTIDE SEQUENCE</scope>
    <source>
        <strain evidence="2">ANT050790</strain>
    </source>
</reference>
<accession>A0AA39R4Q5</accession>
<feature type="compositionally biased region" description="Low complexity" evidence="1">
    <location>
        <begin position="466"/>
        <end position="481"/>
    </location>
</feature>
<dbReference type="EMBL" id="JAFEKC020000005">
    <property type="protein sequence ID" value="KAK0514780.1"/>
    <property type="molecule type" value="Genomic_DNA"/>
</dbReference>
<feature type="region of interest" description="Disordered" evidence="1">
    <location>
        <begin position="240"/>
        <end position="400"/>
    </location>
</feature>